<sequence>MNRHTPHGPRVAQRFMNRHMLRDPCAERVPSRDTGARCVRGARAARLAPPRGRHRNAGSSAAPGRSGHSPGRAGGRARNRPRPPARRGRIRTLYGWSPPVLPGSSATAGNNRNGRARRTDRLRAGRDTGPEGHRGTAPLSGGPRRTRARLPPTPATMACVPRHPGRMRGSGGHAGRFVRGVVPRLCTVVTIRRAPLA</sequence>
<dbReference type="EMBL" id="BMWH01000026">
    <property type="protein sequence ID" value="GHA07066.1"/>
    <property type="molecule type" value="Genomic_DNA"/>
</dbReference>
<evidence type="ECO:0000256" key="1">
    <source>
        <dbReference type="SAM" id="MobiDB-lite"/>
    </source>
</evidence>
<feature type="compositionally biased region" description="Basic and acidic residues" evidence="1">
    <location>
        <begin position="117"/>
        <end position="134"/>
    </location>
</feature>
<accession>A0A918RPA6</accession>
<proteinExistence type="predicted"/>
<dbReference type="Proteomes" id="UP000623010">
    <property type="component" value="Unassembled WGS sequence"/>
</dbReference>
<comment type="caution">
    <text evidence="2">The sequence shown here is derived from an EMBL/GenBank/DDBJ whole genome shotgun (WGS) entry which is preliminary data.</text>
</comment>
<name>A0A918RPA6_9ACTN</name>
<feature type="compositionally biased region" description="Low complexity" evidence="1">
    <location>
        <begin position="36"/>
        <end position="50"/>
    </location>
</feature>
<keyword evidence="3" id="KW-1185">Reference proteome</keyword>
<dbReference type="AlphaFoldDB" id="A0A918RPA6"/>
<feature type="compositionally biased region" description="Basic residues" evidence="1">
    <location>
        <begin position="75"/>
        <end position="90"/>
    </location>
</feature>
<organism evidence="2 3">
    <name type="scientific">Streptomyces echinoruber</name>
    <dbReference type="NCBI Taxonomy" id="68898"/>
    <lineage>
        <taxon>Bacteria</taxon>
        <taxon>Bacillati</taxon>
        <taxon>Actinomycetota</taxon>
        <taxon>Actinomycetes</taxon>
        <taxon>Kitasatosporales</taxon>
        <taxon>Streptomycetaceae</taxon>
        <taxon>Streptomyces</taxon>
    </lineage>
</organism>
<feature type="region of interest" description="Disordered" evidence="1">
    <location>
        <begin position="27"/>
        <end position="172"/>
    </location>
</feature>
<reference evidence="2" key="2">
    <citation type="submission" date="2020-09" db="EMBL/GenBank/DDBJ databases">
        <authorList>
            <person name="Sun Q."/>
            <person name="Ohkuma M."/>
        </authorList>
    </citation>
    <scope>NUCLEOTIDE SEQUENCE</scope>
    <source>
        <strain evidence="2">JCM 5016</strain>
    </source>
</reference>
<gene>
    <name evidence="2" type="ORF">GCM10010389_53080</name>
</gene>
<reference evidence="2" key="1">
    <citation type="journal article" date="2014" name="Int. J. Syst. Evol. Microbiol.">
        <title>Complete genome sequence of Corynebacterium casei LMG S-19264T (=DSM 44701T), isolated from a smear-ripened cheese.</title>
        <authorList>
            <consortium name="US DOE Joint Genome Institute (JGI-PGF)"/>
            <person name="Walter F."/>
            <person name="Albersmeier A."/>
            <person name="Kalinowski J."/>
            <person name="Ruckert C."/>
        </authorList>
    </citation>
    <scope>NUCLEOTIDE SEQUENCE</scope>
    <source>
        <strain evidence="2">JCM 5016</strain>
    </source>
</reference>
<protein>
    <submittedName>
        <fullName evidence="2">Uncharacterized protein</fullName>
    </submittedName>
</protein>
<evidence type="ECO:0000313" key="2">
    <source>
        <dbReference type="EMBL" id="GHA07066.1"/>
    </source>
</evidence>
<evidence type="ECO:0000313" key="3">
    <source>
        <dbReference type="Proteomes" id="UP000623010"/>
    </source>
</evidence>